<proteinExistence type="predicted"/>
<keyword evidence="2" id="KW-1185">Reference proteome</keyword>
<sequence>MGSGILAGVDPQGAQGRGRGRLNSLCLGWSALGGDLLPGKCSLLDHKEVVEVALATLWVIEETLVEEEAMVVEVMTAEVVMEEVMVDIMYLEVMVATMEGYSSRGGYGGGRPGYGNQRSGYGGDVEGYDGYNEGGNFGDGNHSGGGNYNAFGNYSVQQQSWSHEEGEFWWKKLGQSLWWWLWIWWWK</sequence>
<evidence type="ECO:0000313" key="2">
    <source>
        <dbReference type="Proteomes" id="UP000386466"/>
    </source>
</evidence>
<organism evidence="1 2">
    <name type="scientific">Lynx pardinus</name>
    <name type="common">Iberian lynx</name>
    <name type="synonym">Felis pardina</name>
    <dbReference type="NCBI Taxonomy" id="191816"/>
    <lineage>
        <taxon>Eukaryota</taxon>
        <taxon>Metazoa</taxon>
        <taxon>Chordata</taxon>
        <taxon>Craniata</taxon>
        <taxon>Vertebrata</taxon>
        <taxon>Euteleostomi</taxon>
        <taxon>Mammalia</taxon>
        <taxon>Eutheria</taxon>
        <taxon>Laurasiatheria</taxon>
        <taxon>Carnivora</taxon>
        <taxon>Feliformia</taxon>
        <taxon>Felidae</taxon>
        <taxon>Felinae</taxon>
        <taxon>Lynx</taxon>
    </lineage>
</organism>
<keyword evidence="1" id="KW-0687">Ribonucleoprotein</keyword>
<reference evidence="1 2" key="1">
    <citation type="submission" date="2019-01" db="EMBL/GenBank/DDBJ databases">
        <authorList>
            <person name="Alioto T."/>
            <person name="Alioto T."/>
        </authorList>
    </citation>
    <scope>NUCLEOTIDE SEQUENCE [LARGE SCALE GENOMIC DNA]</scope>
</reference>
<dbReference type="Proteomes" id="UP000386466">
    <property type="component" value="Unassembled WGS sequence"/>
</dbReference>
<evidence type="ECO:0000313" key="1">
    <source>
        <dbReference type="EMBL" id="VFV43496.1"/>
    </source>
</evidence>
<dbReference type="GO" id="GO:1990904">
    <property type="term" value="C:ribonucleoprotein complex"/>
    <property type="evidence" value="ECO:0007669"/>
    <property type="project" value="UniProtKB-KW"/>
</dbReference>
<dbReference type="AlphaFoldDB" id="A0A485PIG2"/>
<dbReference type="EMBL" id="CAAGRJ010034070">
    <property type="protein sequence ID" value="VFV43496.1"/>
    <property type="molecule type" value="Genomic_DNA"/>
</dbReference>
<gene>
    <name evidence="1" type="ORF">LYPA_23C021257</name>
</gene>
<protein>
    <submittedName>
        <fullName evidence="1">Heterogeneous nuclear ribonucleoprotein a3 isoform</fullName>
    </submittedName>
</protein>
<accession>A0A485PIG2</accession>
<name>A0A485PIG2_LYNPA</name>